<keyword evidence="3" id="KW-1185">Reference proteome</keyword>
<protein>
    <submittedName>
        <fullName evidence="2">Uncharacterized protein</fullName>
    </submittedName>
</protein>
<evidence type="ECO:0000313" key="2">
    <source>
        <dbReference type="EMBL" id="MFC7617664.1"/>
    </source>
</evidence>
<dbReference type="EMBL" id="JBHTEY010000004">
    <property type="protein sequence ID" value="MFC7617664.1"/>
    <property type="molecule type" value="Genomic_DNA"/>
</dbReference>
<feature type="region of interest" description="Disordered" evidence="1">
    <location>
        <begin position="1"/>
        <end position="46"/>
    </location>
</feature>
<proteinExistence type="predicted"/>
<sequence>MGRVSKSLINAPDEVDPRPSTRPRASSTTSAGATPASTRRSARWPR</sequence>
<comment type="caution">
    <text evidence="2">The sequence shown here is derived from an EMBL/GenBank/DDBJ whole genome shotgun (WGS) entry which is preliminary data.</text>
</comment>
<evidence type="ECO:0000256" key="1">
    <source>
        <dbReference type="SAM" id="MobiDB-lite"/>
    </source>
</evidence>
<accession>A0ABW2TVB0</accession>
<name>A0ABW2TVB0_9PSEU</name>
<gene>
    <name evidence="2" type="ORF">ACFQV2_33915</name>
</gene>
<reference evidence="3" key="1">
    <citation type="journal article" date="2019" name="Int. J. Syst. Evol. Microbiol.">
        <title>The Global Catalogue of Microorganisms (GCM) 10K type strain sequencing project: providing services to taxonomists for standard genome sequencing and annotation.</title>
        <authorList>
            <consortium name="The Broad Institute Genomics Platform"/>
            <consortium name="The Broad Institute Genome Sequencing Center for Infectious Disease"/>
            <person name="Wu L."/>
            <person name="Ma J."/>
        </authorList>
    </citation>
    <scope>NUCLEOTIDE SEQUENCE [LARGE SCALE GENOMIC DNA]</scope>
    <source>
        <strain evidence="3">JCM 17695</strain>
    </source>
</reference>
<evidence type="ECO:0000313" key="3">
    <source>
        <dbReference type="Proteomes" id="UP001596512"/>
    </source>
</evidence>
<feature type="compositionally biased region" description="Low complexity" evidence="1">
    <location>
        <begin position="22"/>
        <end position="39"/>
    </location>
</feature>
<dbReference type="Proteomes" id="UP001596512">
    <property type="component" value="Unassembled WGS sequence"/>
</dbReference>
<organism evidence="2 3">
    <name type="scientific">Actinokineospora soli</name>
    <dbReference type="NCBI Taxonomy" id="1048753"/>
    <lineage>
        <taxon>Bacteria</taxon>
        <taxon>Bacillati</taxon>
        <taxon>Actinomycetota</taxon>
        <taxon>Actinomycetes</taxon>
        <taxon>Pseudonocardiales</taxon>
        <taxon>Pseudonocardiaceae</taxon>
        <taxon>Actinokineospora</taxon>
    </lineage>
</organism>